<dbReference type="SUPFAM" id="SSF158573">
    <property type="entry name" value="GINS helical bundle-like"/>
    <property type="match status" value="1"/>
</dbReference>
<evidence type="ECO:0000256" key="3">
    <source>
        <dbReference type="ARBA" id="ARBA00022705"/>
    </source>
</evidence>
<dbReference type="CDD" id="cd11710">
    <property type="entry name" value="GINS_A_psf1"/>
    <property type="match status" value="1"/>
</dbReference>
<dbReference type="AlphaFoldDB" id="A0AA84ZZS1"/>
<dbReference type="GO" id="GO:1902983">
    <property type="term" value="P:DNA strand elongation involved in mitotic DNA replication"/>
    <property type="evidence" value="ECO:0007669"/>
    <property type="project" value="TreeGrafter"/>
</dbReference>
<dbReference type="Gene3D" id="1.20.58.1030">
    <property type="match status" value="1"/>
</dbReference>
<evidence type="ECO:0000256" key="1">
    <source>
        <dbReference type="ARBA" id="ARBA00004123"/>
    </source>
</evidence>
<dbReference type="Proteomes" id="UP000050790">
    <property type="component" value="Unassembled WGS sequence"/>
</dbReference>
<dbReference type="PANTHER" id="PTHR12914:SF2">
    <property type="entry name" value="DNA REPLICATION COMPLEX GINS PROTEIN PSF1"/>
    <property type="match status" value="1"/>
</dbReference>
<evidence type="ECO:0000313" key="7">
    <source>
        <dbReference type="Proteomes" id="UP000050790"/>
    </source>
</evidence>
<dbReference type="GO" id="GO:0000811">
    <property type="term" value="C:GINS complex"/>
    <property type="evidence" value="ECO:0007669"/>
    <property type="project" value="UniProtKB-UniRule"/>
</dbReference>
<name>A0AA84ZZS1_9TREM</name>
<proteinExistence type="inferred from homology"/>
<dbReference type="PANTHER" id="PTHR12914">
    <property type="entry name" value="PARTNER OF SLD5"/>
    <property type="match status" value="1"/>
</dbReference>
<dbReference type="Pfam" id="PF05916">
    <property type="entry name" value="Sld5"/>
    <property type="match status" value="1"/>
</dbReference>
<keyword evidence="3 5" id="KW-0235">DNA replication</keyword>
<protein>
    <recommendedName>
        <fullName evidence="5">DNA replication complex GINS protein PSF1</fullName>
    </recommendedName>
</protein>
<dbReference type="WBParaSite" id="SMRG1_57030.1">
    <property type="protein sequence ID" value="SMRG1_57030.1"/>
    <property type="gene ID" value="SMRG1_57030"/>
</dbReference>
<organism evidence="7 8">
    <name type="scientific">Schistosoma margrebowiei</name>
    <dbReference type="NCBI Taxonomy" id="48269"/>
    <lineage>
        <taxon>Eukaryota</taxon>
        <taxon>Metazoa</taxon>
        <taxon>Spiralia</taxon>
        <taxon>Lophotrochozoa</taxon>
        <taxon>Platyhelminthes</taxon>
        <taxon>Trematoda</taxon>
        <taxon>Digenea</taxon>
        <taxon>Strigeidida</taxon>
        <taxon>Schistosomatoidea</taxon>
        <taxon>Schistosomatidae</taxon>
        <taxon>Schistosoma</taxon>
    </lineage>
</organism>
<dbReference type="InterPro" id="IPR036224">
    <property type="entry name" value="GINS_bundle-like_dom_sf"/>
</dbReference>
<evidence type="ECO:0000256" key="2">
    <source>
        <dbReference type="ARBA" id="ARBA00006677"/>
    </source>
</evidence>
<feature type="domain" description="GINS subunit" evidence="6">
    <location>
        <begin position="75"/>
        <end position="138"/>
    </location>
</feature>
<comment type="subcellular location">
    <subcellularLocation>
        <location evidence="1 5">Nucleus</location>
    </subcellularLocation>
</comment>
<comment type="similarity">
    <text evidence="2 5">Belongs to the GINS1/PSF1 family.</text>
</comment>
<evidence type="ECO:0000256" key="5">
    <source>
        <dbReference type="RuleBase" id="RU368085"/>
    </source>
</evidence>
<sequence>MLAQTSLQLVKELKRSQQSKLPPYGEDKIRLCLEEMRVLYDANHRDVALVSNSSSGPSSSLYETDDHSNKIQSVLVRHAILERNKRCLLAYHHARLMRIKELRWEYGIILPKDIRDSLSEAEQAWFKHYCSCLANFMQADGSERGGGGMLDLTQYRTPPKSLFLEVRCLQDFGEFETEDGSILHLTKEYTFPATYHTKLFRSRRKYDELLGQNPIGPHFPILSICETALS</sequence>
<dbReference type="InterPro" id="IPR005339">
    <property type="entry name" value="GINS_Psf1"/>
</dbReference>
<reference evidence="8" key="1">
    <citation type="submission" date="2023-11" db="UniProtKB">
        <authorList>
            <consortium name="WormBaseParasite"/>
        </authorList>
    </citation>
    <scope>IDENTIFICATION</scope>
</reference>
<evidence type="ECO:0000256" key="4">
    <source>
        <dbReference type="ARBA" id="ARBA00023242"/>
    </source>
</evidence>
<keyword evidence="4 5" id="KW-0539">Nucleus</keyword>
<evidence type="ECO:0000259" key="6">
    <source>
        <dbReference type="Pfam" id="PF05916"/>
    </source>
</evidence>
<comment type="subunit">
    <text evidence="5">Component of the GINS complex.</text>
</comment>
<dbReference type="InterPro" id="IPR021151">
    <property type="entry name" value="GINS_A"/>
</dbReference>
<accession>A0AA84ZZS1</accession>
<comment type="function">
    <text evidence="5">Required for correct functioning of the GINS complex, a complex that plays an essential role in the initiation of DNA replication, and progression of DNA replication forks. GINS complex seems to bind preferentially to single-stranded DNA.</text>
</comment>
<evidence type="ECO:0000313" key="8">
    <source>
        <dbReference type="WBParaSite" id="SMRG1_57030.1"/>
    </source>
</evidence>